<dbReference type="GO" id="GO:0006297">
    <property type="term" value="P:nucleotide-excision repair, DNA gap filling"/>
    <property type="evidence" value="ECO:0007669"/>
    <property type="project" value="TreeGrafter"/>
</dbReference>
<protein>
    <recommendedName>
        <fullName evidence="2">DNA polymerase delta subunit 3</fullName>
    </recommendedName>
</protein>
<comment type="subcellular location">
    <subcellularLocation>
        <location evidence="1">Nucleus</location>
    </subcellularLocation>
</comment>
<feature type="region of interest" description="Disordered" evidence="5">
    <location>
        <begin position="133"/>
        <end position="436"/>
    </location>
</feature>
<sequence>MGLSGVLAVGLDGTRVSCRATDMSDPKLIRKWIRQQIILDQATVTYRDLAEEASCGADQARQLLQEFCQSEDGTRLKVEPTYLIFGTDKRVVGDCTKTSKIEMARTGQLEDLKSTFLSVSCVQIYSISATQAPDPNVFKSYTDPRVSLKPKSKNTSEFAKKESQGVDPEPKKEPKNLSSHTTNYKKHEPEDAKRASVDRTQSKPKKRKESIETPTDKKGTSESSQVKPSPKQPAKSSNKNVDTHAETVVQVPAKRSASEVDNRKDSTDKKPNPGTEHAAGTCKNGSKQTDDTSTAKATTAGEECLEGRRRVTKTRMVKKKKIVRVKDKKGYRVNREEIEEVEETYTDWESEEEEPGSQSKKKKKKKMAKTTSQSTPHPPDQQPIKPPPAASSSSAKPHPDSSELPSTKTGVTPPPQSKNKTHIVKPSKKEQSNITS</sequence>
<dbReference type="GO" id="GO:0003887">
    <property type="term" value="F:DNA-directed DNA polymerase activity"/>
    <property type="evidence" value="ECO:0007669"/>
    <property type="project" value="TreeGrafter"/>
</dbReference>
<feature type="compositionally biased region" description="Basic and acidic residues" evidence="5">
    <location>
        <begin position="324"/>
        <end position="336"/>
    </location>
</feature>
<reference evidence="6 7" key="1">
    <citation type="submission" date="2017-11" db="EMBL/GenBank/DDBJ databases">
        <title>De novo assembly and phasing of dikaryotic genomes from two isolates of Puccinia coronata f. sp. avenae, the causal agent of oat crown rust.</title>
        <authorList>
            <person name="Miller M.E."/>
            <person name="Zhang Y."/>
            <person name="Omidvar V."/>
            <person name="Sperschneider J."/>
            <person name="Schwessinger B."/>
            <person name="Raley C."/>
            <person name="Palmer J.M."/>
            <person name="Garnica D."/>
            <person name="Upadhyaya N."/>
            <person name="Rathjen J."/>
            <person name="Taylor J.M."/>
            <person name="Park R.F."/>
            <person name="Dodds P.N."/>
            <person name="Hirsch C.D."/>
            <person name="Kianian S.F."/>
            <person name="Figueroa M."/>
        </authorList>
    </citation>
    <scope>NUCLEOTIDE SEQUENCE [LARGE SCALE GENOMIC DNA]</scope>
    <source>
        <strain evidence="6">12NC29</strain>
    </source>
</reference>
<feature type="compositionally biased region" description="Acidic residues" evidence="5">
    <location>
        <begin position="337"/>
        <end position="355"/>
    </location>
</feature>
<keyword evidence="4" id="KW-0539">Nucleus</keyword>
<feature type="compositionally biased region" description="Basic and acidic residues" evidence="5">
    <location>
        <begin position="185"/>
        <end position="201"/>
    </location>
</feature>
<feature type="compositionally biased region" description="Basic residues" evidence="5">
    <location>
        <begin position="310"/>
        <end position="323"/>
    </location>
</feature>
<feature type="compositionally biased region" description="Basic and acidic residues" evidence="5">
    <location>
        <begin position="427"/>
        <end position="436"/>
    </location>
</feature>
<keyword evidence="7" id="KW-1185">Reference proteome</keyword>
<dbReference type="STRING" id="200324.A0A2N5VXY8"/>
<evidence type="ECO:0000256" key="5">
    <source>
        <dbReference type="SAM" id="MobiDB-lite"/>
    </source>
</evidence>
<organism evidence="6 7">
    <name type="scientific">Puccinia coronata f. sp. avenae</name>
    <dbReference type="NCBI Taxonomy" id="200324"/>
    <lineage>
        <taxon>Eukaryota</taxon>
        <taxon>Fungi</taxon>
        <taxon>Dikarya</taxon>
        <taxon>Basidiomycota</taxon>
        <taxon>Pucciniomycotina</taxon>
        <taxon>Pucciniomycetes</taxon>
        <taxon>Pucciniales</taxon>
        <taxon>Pucciniaceae</taxon>
        <taxon>Puccinia</taxon>
    </lineage>
</organism>
<name>A0A2N5VXY8_9BASI</name>
<feature type="compositionally biased region" description="Basic residues" evidence="5">
    <location>
        <begin position="359"/>
        <end position="368"/>
    </location>
</feature>
<evidence type="ECO:0000313" key="6">
    <source>
        <dbReference type="EMBL" id="PLW54855.1"/>
    </source>
</evidence>
<dbReference type="InterPro" id="IPR019038">
    <property type="entry name" value="POLD3"/>
</dbReference>
<accession>A0A2N5VXY8</accession>
<feature type="compositionally biased region" description="Basic and acidic residues" evidence="5">
    <location>
        <begin position="158"/>
        <end position="175"/>
    </location>
</feature>
<dbReference type="Proteomes" id="UP000235388">
    <property type="component" value="Unassembled WGS sequence"/>
</dbReference>
<proteinExistence type="predicted"/>
<dbReference type="EMBL" id="PGCJ01000040">
    <property type="protein sequence ID" value="PLW54855.1"/>
    <property type="molecule type" value="Genomic_DNA"/>
</dbReference>
<dbReference type="InterPro" id="IPR041913">
    <property type="entry name" value="POLD3_sf"/>
</dbReference>
<evidence type="ECO:0000256" key="3">
    <source>
        <dbReference type="ARBA" id="ARBA00022705"/>
    </source>
</evidence>
<keyword evidence="3" id="KW-0235">DNA replication</keyword>
<evidence type="ECO:0000256" key="4">
    <source>
        <dbReference type="ARBA" id="ARBA00023242"/>
    </source>
</evidence>
<dbReference type="GO" id="GO:0006271">
    <property type="term" value="P:DNA strand elongation involved in DNA replication"/>
    <property type="evidence" value="ECO:0007669"/>
    <property type="project" value="TreeGrafter"/>
</dbReference>
<evidence type="ECO:0000313" key="7">
    <source>
        <dbReference type="Proteomes" id="UP000235388"/>
    </source>
</evidence>
<evidence type="ECO:0000256" key="2">
    <source>
        <dbReference type="ARBA" id="ARBA00017589"/>
    </source>
</evidence>
<dbReference type="Gene3D" id="3.90.1030.20">
    <property type="entry name" value="DNA polymerase delta, p66 (Cdc27) subunit, wHTH domain"/>
    <property type="match status" value="1"/>
</dbReference>
<feature type="compositionally biased region" description="Basic and acidic residues" evidence="5">
    <location>
        <begin position="256"/>
        <end position="271"/>
    </location>
</feature>
<dbReference type="PANTHER" id="PTHR17598">
    <property type="entry name" value="DNA POLYMERASE DELTA SUBUNIT 3"/>
    <property type="match status" value="1"/>
</dbReference>
<dbReference type="GO" id="GO:0043625">
    <property type="term" value="C:delta DNA polymerase complex"/>
    <property type="evidence" value="ECO:0007669"/>
    <property type="project" value="InterPro"/>
</dbReference>
<comment type="caution">
    <text evidence="6">The sequence shown here is derived from an EMBL/GenBank/DDBJ whole genome shotgun (WGS) entry which is preliminary data.</text>
</comment>
<gene>
    <name evidence="6" type="ORF">PCANC_05692</name>
</gene>
<feature type="compositionally biased region" description="Pro residues" evidence="5">
    <location>
        <begin position="376"/>
        <end position="389"/>
    </location>
</feature>
<feature type="compositionally biased region" description="Low complexity" evidence="5">
    <location>
        <begin position="291"/>
        <end position="300"/>
    </location>
</feature>
<dbReference type="GO" id="GO:1904161">
    <property type="term" value="P:DNA synthesis involved in UV-damage excision repair"/>
    <property type="evidence" value="ECO:0007669"/>
    <property type="project" value="TreeGrafter"/>
</dbReference>
<dbReference type="OrthoDB" id="514823at2759"/>
<dbReference type="Pfam" id="PF09507">
    <property type="entry name" value="CDC27"/>
    <property type="match status" value="1"/>
</dbReference>
<evidence type="ECO:0000256" key="1">
    <source>
        <dbReference type="ARBA" id="ARBA00004123"/>
    </source>
</evidence>
<feature type="compositionally biased region" description="Basic and acidic residues" evidence="5">
    <location>
        <begin position="209"/>
        <end position="220"/>
    </location>
</feature>
<dbReference type="PANTHER" id="PTHR17598:SF13">
    <property type="entry name" value="DNA POLYMERASE DELTA SUBUNIT 3"/>
    <property type="match status" value="1"/>
</dbReference>
<dbReference type="AlphaFoldDB" id="A0A2N5VXY8"/>